<dbReference type="InterPro" id="IPR029063">
    <property type="entry name" value="SAM-dependent_MTases_sf"/>
</dbReference>
<dbReference type="SUPFAM" id="SSF53335">
    <property type="entry name" value="S-adenosyl-L-methionine-dependent methyltransferases"/>
    <property type="match status" value="1"/>
</dbReference>
<accession>A0ABX0EWY7</accession>
<reference evidence="1 2" key="1">
    <citation type="submission" date="2019-02" db="EMBL/GenBank/DDBJ databases">
        <title>Genome of a new Bacteroidetes strain.</title>
        <authorList>
            <person name="Pitt A."/>
        </authorList>
    </citation>
    <scope>NUCLEOTIDE SEQUENCE [LARGE SCALE GENOMIC DNA]</scope>
    <source>
        <strain evidence="1 2">50C-KIRBA</strain>
    </source>
</reference>
<dbReference type="GO" id="GO:0032259">
    <property type="term" value="P:methylation"/>
    <property type="evidence" value="ECO:0007669"/>
    <property type="project" value="UniProtKB-KW"/>
</dbReference>
<dbReference type="GO" id="GO:0008168">
    <property type="term" value="F:methyltransferase activity"/>
    <property type="evidence" value="ECO:0007669"/>
    <property type="project" value="UniProtKB-KW"/>
</dbReference>
<comment type="caution">
    <text evidence="1">The sequence shown here is derived from an EMBL/GenBank/DDBJ whole genome shotgun (WGS) entry which is preliminary data.</text>
</comment>
<keyword evidence="1" id="KW-0808">Transferase</keyword>
<keyword evidence="2" id="KW-1185">Reference proteome</keyword>
<evidence type="ECO:0000313" key="2">
    <source>
        <dbReference type="Proteomes" id="UP001318301"/>
    </source>
</evidence>
<dbReference type="Gene3D" id="3.40.50.150">
    <property type="entry name" value="Vaccinia Virus protein VP39"/>
    <property type="match status" value="1"/>
</dbReference>
<sequence>MKNIISELFSKIIYHIKRGIHERFLFKISSRESVFTGIYKSNYWENEESVSGLGSTIQQTELLRSKFPELIKTYDIKSVFDAPCGDLNWMQLLLESNDFDYIGGDIVKDIVTNNAEKFGHLTAQFVHFDITKDQFPNSDVWLCRHVLFHLSNKDIYLALENYCKSNVRYILTTNCITGPDHINQDILTGNYRDLNLKLAPFNFPDSPLWEINDYVAPAPPMTIALWKLEDIQKILPEIKKNLNL</sequence>
<organism evidence="1 2">
    <name type="scientific">Aquirufa beregesia</name>
    <dbReference type="NCBI Taxonomy" id="2516556"/>
    <lineage>
        <taxon>Bacteria</taxon>
        <taxon>Pseudomonadati</taxon>
        <taxon>Bacteroidota</taxon>
        <taxon>Cytophagia</taxon>
        <taxon>Cytophagales</taxon>
        <taxon>Flectobacillaceae</taxon>
        <taxon>Aquirufa</taxon>
    </lineage>
</organism>
<dbReference type="RefSeq" id="WP_166229419.1">
    <property type="nucleotide sequence ID" value="NZ_CBCSIJ010000004.1"/>
</dbReference>
<proteinExistence type="predicted"/>
<gene>
    <name evidence="1" type="ORF">EWU23_04785</name>
</gene>
<protein>
    <submittedName>
        <fullName evidence="1">Class I SAM-dependent methyltransferase</fullName>
    </submittedName>
</protein>
<keyword evidence="1" id="KW-0489">Methyltransferase</keyword>
<name>A0ABX0EWY7_9BACT</name>
<dbReference type="Proteomes" id="UP001318301">
    <property type="component" value="Unassembled WGS sequence"/>
</dbReference>
<evidence type="ECO:0000313" key="1">
    <source>
        <dbReference type="EMBL" id="NGZ43787.1"/>
    </source>
</evidence>
<dbReference type="EMBL" id="SEWW01000002">
    <property type="protein sequence ID" value="NGZ43787.1"/>
    <property type="molecule type" value="Genomic_DNA"/>
</dbReference>